<sequence>MPTWLLPSLPTGGLTPLLVTLGAIWAEIKASEARQNKRIDELRSDLKDGLGKLEAKVDHLIERHVGTTS</sequence>
<evidence type="ECO:0000313" key="3">
    <source>
        <dbReference type="Proteomes" id="UP000182631"/>
    </source>
</evidence>
<organism evidence="2 3">
    <name type="scientific">Candidatus Synechococcus spongiarum</name>
    <dbReference type="NCBI Taxonomy" id="431041"/>
    <lineage>
        <taxon>Bacteria</taxon>
        <taxon>Bacillati</taxon>
        <taxon>Cyanobacteriota</taxon>
        <taxon>Cyanophyceae</taxon>
        <taxon>Synechococcales</taxon>
        <taxon>Synechococcaceae</taxon>
        <taxon>Synechococcus</taxon>
    </lineage>
</organism>
<dbReference type="Proteomes" id="UP000182631">
    <property type="component" value="Unassembled WGS sequence"/>
</dbReference>
<keyword evidence="1" id="KW-1133">Transmembrane helix</keyword>
<name>A0A171DGL8_9SYNE</name>
<keyword evidence="1" id="KW-0812">Transmembrane</keyword>
<keyword evidence="1" id="KW-0472">Membrane</keyword>
<dbReference type="AlphaFoldDB" id="A0A171DGL8"/>
<reference evidence="3" key="1">
    <citation type="submission" date="2016-02" db="EMBL/GenBank/DDBJ databases">
        <authorList>
            <person name="liu f."/>
        </authorList>
    </citation>
    <scope>NUCLEOTIDE SEQUENCE [LARGE SCALE GENOMIC DNA]</scope>
</reference>
<proteinExistence type="predicted"/>
<evidence type="ECO:0000313" key="2">
    <source>
        <dbReference type="EMBL" id="SAY38856.1"/>
    </source>
</evidence>
<gene>
    <name evidence="2" type="ORF">FLM9_892</name>
</gene>
<dbReference type="EMBL" id="FITM01000095">
    <property type="protein sequence ID" value="SAY38856.1"/>
    <property type="molecule type" value="Genomic_DNA"/>
</dbReference>
<accession>A0A171DGL8</accession>
<keyword evidence="3" id="KW-1185">Reference proteome</keyword>
<evidence type="ECO:0000256" key="1">
    <source>
        <dbReference type="SAM" id="Phobius"/>
    </source>
</evidence>
<protein>
    <submittedName>
        <fullName evidence="2">Uncharacterized protein</fullName>
    </submittedName>
</protein>
<feature type="transmembrane region" description="Helical" evidence="1">
    <location>
        <begin position="6"/>
        <end position="28"/>
    </location>
</feature>